<feature type="transmembrane region" description="Helical" evidence="1">
    <location>
        <begin position="45"/>
        <end position="70"/>
    </location>
</feature>
<gene>
    <name evidence="3" type="ORF">ORV05_18750</name>
</gene>
<dbReference type="InterPro" id="IPR019692">
    <property type="entry name" value="CFP-6_PH"/>
</dbReference>
<proteinExistence type="predicted"/>
<dbReference type="Proteomes" id="UP001163203">
    <property type="component" value="Chromosome"/>
</dbReference>
<evidence type="ECO:0000259" key="2">
    <source>
        <dbReference type="Pfam" id="PF10756"/>
    </source>
</evidence>
<keyword evidence="4" id="KW-1185">Reference proteome</keyword>
<reference evidence="3" key="1">
    <citation type="submission" date="2022-11" db="EMBL/GenBank/DDBJ databases">
        <authorList>
            <person name="Mo P."/>
        </authorList>
    </citation>
    <scope>NUCLEOTIDE SEQUENCE</scope>
    <source>
        <strain evidence="3">HUAS 11-8</strain>
    </source>
</reference>
<dbReference type="Pfam" id="PF10756">
    <property type="entry name" value="bPH_6"/>
    <property type="match status" value="1"/>
</dbReference>
<organism evidence="3 4">
    <name type="scientific">Amycolatopsis cynarae</name>
    <dbReference type="NCBI Taxonomy" id="2995223"/>
    <lineage>
        <taxon>Bacteria</taxon>
        <taxon>Bacillati</taxon>
        <taxon>Actinomycetota</taxon>
        <taxon>Actinomycetes</taxon>
        <taxon>Pseudonocardiales</taxon>
        <taxon>Pseudonocardiaceae</taxon>
        <taxon>Amycolatopsis</taxon>
    </lineage>
</organism>
<protein>
    <submittedName>
        <fullName evidence="3">PH domain-containing protein</fullName>
    </submittedName>
</protein>
<evidence type="ECO:0000313" key="3">
    <source>
        <dbReference type="EMBL" id="WAL69727.1"/>
    </source>
</evidence>
<accession>A0ABY7BEQ7</accession>
<evidence type="ECO:0000313" key="4">
    <source>
        <dbReference type="Proteomes" id="UP001163203"/>
    </source>
</evidence>
<feature type="transmembrane region" description="Helical" evidence="1">
    <location>
        <begin position="21"/>
        <end position="39"/>
    </location>
</feature>
<keyword evidence="1" id="KW-1133">Transmembrane helix</keyword>
<dbReference type="RefSeq" id="WP_268759812.1">
    <property type="nucleotide sequence ID" value="NZ_CP113836.1"/>
</dbReference>
<keyword evidence="1" id="KW-0812">Transmembrane</keyword>
<evidence type="ECO:0000256" key="1">
    <source>
        <dbReference type="SAM" id="Phobius"/>
    </source>
</evidence>
<dbReference type="EMBL" id="CP113836">
    <property type="protein sequence ID" value="WAL69727.1"/>
    <property type="molecule type" value="Genomic_DNA"/>
</dbReference>
<name>A0ABY7BEQ7_9PSEU</name>
<sequence length="152" mass="16706">MTAKDTSEVLVIRPKRATWMAVVLSVVLFAVFVVVSVLLRGSRTGVIFAVSDQIAMVGIGVVLAGGALLFATPRVRADAEGIEVRNILLLNKKLAWHEVLSVSFPDGASFARLELPDFEYQGMLAIQAVDREHAVRSVRALRRLHKQAWADR</sequence>
<feature type="domain" description="Low molecular weight protein antigen 6 PH" evidence="2">
    <location>
        <begin position="73"/>
        <end position="143"/>
    </location>
</feature>
<keyword evidence="1" id="KW-0472">Membrane</keyword>